<keyword evidence="2" id="KW-1185">Reference proteome</keyword>
<reference evidence="1 2" key="1">
    <citation type="journal article" date="2024" name="G3 (Bethesda)">
        <title>Genome assembly of Hibiscus sabdariffa L. provides insights into metabolisms of medicinal natural products.</title>
        <authorList>
            <person name="Kim T."/>
        </authorList>
    </citation>
    <scope>NUCLEOTIDE SEQUENCE [LARGE SCALE GENOMIC DNA]</scope>
    <source>
        <strain evidence="1">TK-2024</strain>
        <tissue evidence="1">Old leaves</tissue>
    </source>
</reference>
<organism evidence="1 2">
    <name type="scientific">Hibiscus sabdariffa</name>
    <name type="common">roselle</name>
    <dbReference type="NCBI Taxonomy" id="183260"/>
    <lineage>
        <taxon>Eukaryota</taxon>
        <taxon>Viridiplantae</taxon>
        <taxon>Streptophyta</taxon>
        <taxon>Embryophyta</taxon>
        <taxon>Tracheophyta</taxon>
        <taxon>Spermatophyta</taxon>
        <taxon>Magnoliopsida</taxon>
        <taxon>eudicotyledons</taxon>
        <taxon>Gunneridae</taxon>
        <taxon>Pentapetalae</taxon>
        <taxon>rosids</taxon>
        <taxon>malvids</taxon>
        <taxon>Malvales</taxon>
        <taxon>Malvaceae</taxon>
        <taxon>Malvoideae</taxon>
        <taxon>Hibiscus</taxon>
    </lineage>
</organism>
<evidence type="ECO:0000313" key="2">
    <source>
        <dbReference type="Proteomes" id="UP001472677"/>
    </source>
</evidence>
<name>A0ABR2EFT7_9ROSI</name>
<accession>A0ABR2EFT7</accession>
<gene>
    <name evidence="1" type="ORF">V6N12_012922</name>
</gene>
<protein>
    <submittedName>
        <fullName evidence="1">Uncharacterized protein</fullName>
    </submittedName>
</protein>
<dbReference type="EMBL" id="JBBPBM010000014">
    <property type="protein sequence ID" value="KAK8560119.1"/>
    <property type="molecule type" value="Genomic_DNA"/>
</dbReference>
<dbReference type="Proteomes" id="UP001472677">
    <property type="component" value="Unassembled WGS sequence"/>
</dbReference>
<evidence type="ECO:0000313" key="1">
    <source>
        <dbReference type="EMBL" id="KAK8560119.1"/>
    </source>
</evidence>
<comment type="caution">
    <text evidence="1">The sequence shown here is derived from an EMBL/GenBank/DDBJ whole genome shotgun (WGS) entry which is preliminary data.</text>
</comment>
<sequence length="176" mass="19790">MWGSWIHFRLVRNGIPISYPFFADDLILYARIDMDQAHLISTILTDFGAFSGHRTRNSDSGFDFILDHIRSKLNGWTSRSLSMVGRIILANTRCFPFALAKILSLVGDGTEFNVWDDTWVPSLGTLRQWAASDDLVDASISIHDLLQENGSWNVELVHTLFQPTTVPHILGAVTTD</sequence>
<proteinExistence type="predicted"/>